<dbReference type="Gene3D" id="1.25.40.390">
    <property type="match status" value="1"/>
</dbReference>
<sequence length="489" mass="53645">MKNVIYIYVALLGVITLMSTSCGKLDDIDPVFLLDADEAITNEGSADLALAAIYARFRTFDGTEMYAIPSLFSHVGQLEEGDNRPELNSYVANLPITTSGNIRMNEGGYANMYDVINNVNFLIQKVADIQVPFSTDTRKAEILAEARAMRALAHFYLLRLWGQFYDMNSEFGINIRTAPVISNEAFPRHTVAESYTAILEDLDNAIANAPEGKEKFFISRTAAKGLKAKVLLYMGNYNEAAMLAKDIIDNSAPEFALAPTHAELFDNTTEDILNNSELLFVTRGENNIVVGLGGTWGAAVIGNPDFVTLANTGSVIIGSQEITYDAPDNRMFNTFSEEGSGLKYVRRNTDDIIDVIYHLRMAEIYLIHAEADARANSSVTADALASLNTIRTRAGATTTGGDGFETYPDTMSLDQFLEAVRIEKSIELTTEVSEEWFDLVRYDFADGFGSGFQVSDIKATATNPDKFILPISPESIQNGGGVVKQNPSY</sequence>
<dbReference type="Proteomes" id="UP000235826">
    <property type="component" value="Chromosome"/>
</dbReference>
<name>A0A2K9PVI6_9FLAO</name>
<evidence type="ECO:0000256" key="3">
    <source>
        <dbReference type="ARBA" id="ARBA00022729"/>
    </source>
</evidence>
<dbReference type="KEGG" id="fek:C1H87_18085"/>
<keyword evidence="3" id="KW-0732">Signal</keyword>
<evidence type="ECO:0000259" key="6">
    <source>
        <dbReference type="Pfam" id="PF07980"/>
    </source>
</evidence>
<dbReference type="GO" id="GO:0009279">
    <property type="term" value="C:cell outer membrane"/>
    <property type="evidence" value="ECO:0007669"/>
    <property type="project" value="UniProtKB-SubCell"/>
</dbReference>
<accession>A0A2K9PVI6</accession>
<comment type="similarity">
    <text evidence="2">Belongs to the SusD family.</text>
</comment>
<dbReference type="InterPro" id="IPR033985">
    <property type="entry name" value="SusD-like_N"/>
</dbReference>
<evidence type="ECO:0000313" key="8">
    <source>
        <dbReference type="EMBL" id="AUP80517.1"/>
    </source>
</evidence>
<dbReference type="InterPro" id="IPR012944">
    <property type="entry name" value="SusD_RagB_dom"/>
</dbReference>
<gene>
    <name evidence="8" type="ORF">C1H87_18085</name>
</gene>
<keyword evidence="9" id="KW-1185">Reference proteome</keyword>
<evidence type="ECO:0000259" key="7">
    <source>
        <dbReference type="Pfam" id="PF14322"/>
    </source>
</evidence>
<evidence type="ECO:0000256" key="2">
    <source>
        <dbReference type="ARBA" id="ARBA00006275"/>
    </source>
</evidence>
<dbReference type="OrthoDB" id="5694214at2"/>
<evidence type="ECO:0000256" key="4">
    <source>
        <dbReference type="ARBA" id="ARBA00023136"/>
    </source>
</evidence>
<organism evidence="8 9">
    <name type="scientific">Flavivirga eckloniae</name>
    <dbReference type="NCBI Taxonomy" id="1803846"/>
    <lineage>
        <taxon>Bacteria</taxon>
        <taxon>Pseudomonadati</taxon>
        <taxon>Bacteroidota</taxon>
        <taxon>Flavobacteriia</taxon>
        <taxon>Flavobacteriales</taxon>
        <taxon>Flavobacteriaceae</taxon>
        <taxon>Flavivirga</taxon>
    </lineage>
</organism>
<feature type="domain" description="SusD-like N-terminal" evidence="7">
    <location>
        <begin position="107"/>
        <end position="232"/>
    </location>
</feature>
<evidence type="ECO:0000313" key="9">
    <source>
        <dbReference type="Proteomes" id="UP000235826"/>
    </source>
</evidence>
<dbReference type="RefSeq" id="WP_102757163.1">
    <property type="nucleotide sequence ID" value="NZ_CP025791.1"/>
</dbReference>
<proteinExistence type="inferred from homology"/>
<dbReference type="InterPro" id="IPR011990">
    <property type="entry name" value="TPR-like_helical_dom_sf"/>
</dbReference>
<evidence type="ECO:0000256" key="1">
    <source>
        <dbReference type="ARBA" id="ARBA00004442"/>
    </source>
</evidence>
<dbReference type="Pfam" id="PF07980">
    <property type="entry name" value="SusD_RagB"/>
    <property type="match status" value="1"/>
</dbReference>
<reference evidence="8 9" key="1">
    <citation type="submission" date="2018-01" db="EMBL/GenBank/DDBJ databases">
        <title>Complete genome sequence of Flavivirga eckloniae ECD14 isolated from seaweed Ecklonia cava.</title>
        <authorList>
            <person name="Lee J.H."/>
            <person name="Baik K.S."/>
            <person name="Seong C.N."/>
        </authorList>
    </citation>
    <scope>NUCLEOTIDE SEQUENCE [LARGE SCALE GENOMIC DNA]</scope>
    <source>
        <strain evidence="8 9">ECD14</strain>
    </source>
</reference>
<dbReference type="EMBL" id="CP025791">
    <property type="protein sequence ID" value="AUP80517.1"/>
    <property type="molecule type" value="Genomic_DNA"/>
</dbReference>
<dbReference type="SUPFAM" id="SSF48452">
    <property type="entry name" value="TPR-like"/>
    <property type="match status" value="1"/>
</dbReference>
<evidence type="ECO:0008006" key="10">
    <source>
        <dbReference type="Google" id="ProtNLM"/>
    </source>
</evidence>
<dbReference type="Pfam" id="PF14322">
    <property type="entry name" value="SusD-like_3"/>
    <property type="match status" value="1"/>
</dbReference>
<protein>
    <recommendedName>
        <fullName evidence="10">RagB/SusD family nutrient uptake outer membrane protein</fullName>
    </recommendedName>
</protein>
<keyword evidence="4" id="KW-0472">Membrane</keyword>
<feature type="domain" description="RagB/SusD" evidence="6">
    <location>
        <begin position="357"/>
        <end position="489"/>
    </location>
</feature>
<dbReference type="AlphaFoldDB" id="A0A2K9PVI6"/>
<keyword evidence="5" id="KW-0998">Cell outer membrane</keyword>
<comment type="subcellular location">
    <subcellularLocation>
        <location evidence="1">Cell outer membrane</location>
    </subcellularLocation>
</comment>
<dbReference type="PROSITE" id="PS51257">
    <property type="entry name" value="PROKAR_LIPOPROTEIN"/>
    <property type="match status" value="1"/>
</dbReference>
<evidence type="ECO:0000256" key="5">
    <source>
        <dbReference type="ARBA" id="ARBA00023237"/>
    </source>
</evidence>